<evidence type="ECO:0000256" key="2">
    <source>
        <dbReference type="ARBA" id="ARBA00009399"/>
    </source>
</evidence>
<keyword evidence="4 6" id="KW-1133">Transmembrane helix</keyword>
<keyword evidence="3 6" id="KW-0812">Transmembrane</keyword>
<evidence type="ECO:0000313" key="9">
    <source>
        <dbReference type="Proteomes" id="UP001390669"/>
    </source>
</evidence>
<comment type="similarity">
    <text evidence="2">Belongs to the GtrA family.</text>
</comment>
<protein>
    <submittedName>
        <fullName evidence="8">GtrA family protein</fullName>
    </submittedName>
</protein>
<name>A0ABU9SGT2_9BURK</name>
<keyword evidence="9" id="KW-1185">Reference proteome</keyword>
<evidence type="ECO:0000256" key="4">
    <source>
        <dbReference type="ARBA" id="ARBA00022989"/>
    </source>
</evidence>
<comment type="subcellular location">
    <subcellularLocation>
        <location evidence="1">Membrane</location>
        <topology evidence="1">Multi-pass membrane protein</topology>
    </subcellularLocation>
</comment>
<dbReference type="Proteomes" id="UP001390669">
    <property type="component" value="Unassembled WGS sequence"/>
</dbReference>
<reference evidence="8 9" key="1">
    <citation type="submission" date="2024-01" db="EMBL/GenBank/DDBJ databases">
        <title>The diversity of rhizobia nodulating Mimosa spp. in eleven states of Brazil covering several biomes is determined by host plant, location, and edaphic factors.</title>
        <authorList>
            <person name="Rouws L."/>
            <person name="Barauna A."/>
            <person name="Beukes C."/>
            <person name="De Faria S.M."/>
            <person name="Gross E."/>
            <person name="Dos Reis Junior F.B."/>
            <person name="Simon M."/>
            <person name="Maluk M."/>
            <person name="Odee D.W."/>
            <person name="Kenicer G."/>
            <person name="Young J.P.W."/>
            <person name="Reis V.M."/>
            <person name="Zilli J."/>
            <person name="James E.K."/>
        </authorList>
    </citation>
    <scope>NUCLEOTIDE SEQUENCE [LARGE SCALE GENOMIC DNA]</scope>
    <source>
        <strain evidence="8 9">JPY164</strain>
    </source>
</reference>
<evidence type="ECO:0000256" key="6">
    <source>
        <dbReference type="SAM" id="Phobius"/>
    </source>
</evidence>
<feature type="transmembrane region" description="Helical" evidence="6">
    <location>
        <begin position="117"/>
        <end position="134"/>
    </location>
</feature>
<accession>A0ABU9SGT2</accession>
<evidence type="ECO:0000313" key="8">
    <source>
        <dbReference type="EMBL" id="MEM5450542.1"/>
    </source>
</evidence>
<feature type="transmembrane region" description="Helical" evidence="6">
    <location>
        <begin position="44"/>
        <end position="67"/>
    </location>
</feature>
<comment type="caution">
    <text evidence="8">The sequence shown here is derived from an EMBL/GenBank/DDBJ whole genome shotgun (WGS) entry which is preliminary data.</text>
</comment>
<feature type="transmembrane region" description="Helical" evidence="6">
    <location>
        <begin position="79"/>
        <end position="105"/>
    </location>
</feature>
<dbReference type="InterPro" id="IPR051401">
    <property type="entry name" value="GtrA_CellWall_Glycosyl"/>
</dbReference>
<dbReference type="PANTHER" id="PTHR38459">
    <property type="entry name" value="PROPHAGE BACTOPRENOL-LINKED GLUCOSE TRANSLOCASE HOMOLOG"/>
    <property type="match status" value="1"/>
</dbReference>
<dbReference type="EMBL" id="JAYMRW010000010">
    <property type="protein sequence ID" value="MEM5450542.1"/>
    <property type="molecule type" value="Genomic_DNA"/>
</dbReference>
<organism evidence="8 9">
    <name type="scientific">Paraburkholderia guartelaensis</name>
    <dbReference type="NCBI Taxonomy" id="2546446"/>
    <lineage>
        <taxon>Bacteria</taxon>
        <taxon>Pseudomonadati</taxon>
        <taxon>Pseudomonadota</taxon>
        <taxon>Betaproteobacteria</taxon>
        <taxon>Burkholderiales</taxon>
        <taxon>Burkholderiaceae</taxon>
        <taxon>Paraburkholderia</taxon>
    </lineage>
</organism>
<dbReference type="RefSeq" id="WP_406953177.1">
    <property type="nucleotide sequence ID" value="NZ_JAYMRW010000010.1"/>
</dbReference>
<gene>
    <name evidence="8" type="ORF">VSR33_23975</name>
</gene>
<feature type="transmembrane region" description="Helical" evidence="6">
    <location>
        <begin position="12"/>
        <end position="32"/>
    </location>
</feature>
<dbReference type="InterPro" id="IPR007267">
    <property type="entry name" value="GtrA_DPMS_TM"/>
</dbReference>
<dbReference type="PANTHER" id="PTHR38459:SF1">
    <property type="entry name" value="PROPHAGE BACTOPRENOL-LINKED GLUCOSE TRANSLOCASE HOMOLOG"/>
    <property type="match status" value="1"/>
</dbReference>
<evidence type="ECO:0000256" key="1">
    <source>
        <dbReference type="ARBA" id="ARBA00004141"/>
    </source>
</evidence>
<evidence type="ECO:0000259" key="7">
    <source>
        <dbReference type="Pfam" id="PF04138"/>
    </source>
</evidence>
<proteinExistence type="inferred from homology"/>
<evidence type="ECO:0000256" key="5">
    <source>
        <dbReference type="ARBA" id="ARBA00023136"/>
    </source>
</evidence>
<keyword evidence="5 6" id="KW-0472">Membrane</keyword>
<sequence>MTEVTQTVRSAFFSRSFLLFLLTGGFAAAVNWSSRILYNIWMPFSAAIVIAYITGMIVAYVLAKIFVFKDSAQSTHRSILFFLVVNLIAILQTWGVSIVLTDFAFPAVRLEWHAREVAHAFGVAVPVFTSYLGHKHWTFRR</sequence>
<evidence type="ECO:0000256" key="3">
    <source>
        <dbReference type="ARBA" id="ARBA00022692"/>
    </source>
</evidence>
<feature type="domain" description="GtrA/DPMS transmembrane" evidence="7">
    <location>
        <begin position="20"/>
        <end position="139"/>
    </location>
</feature>
<dbReference type="Pfam" id="PF04138">
    <property type="entry name" value="GtrA_DPMS_TM"/>
    <property type="match status" value="1"/>
</dbReference>